<dbReference type="EMBL" id="SNYH01000003">
    <property type="protein sequence ID" value="TDQ27492.1"/>
    <property type="molecule type" value="Genomic_DNA"/>
</dbReference>
<dbReference type="Proteomes" id="UP000295390">
    <property type="component" value="Unassembled WGS sequence"/>
</dbReference>
<comment type="caution">
    <text evidence="4">The sequence shown here is derived from an EMBL/GenBank/DDBJ whole genome shotgun (WGS) entry which is preliminary data.</text>
</comment>
<feature type="repeat" description="TPR" evidence="3">
    <location>
        <begin position="335"/>
        <end position="368"/>
    </location>
</feature>
<comment type="similarity">
    <text evidence="1">Belongs to the esterase D family.</text>
</comment>
<dbReference type="PANTHER" id="PTHR40841">
    <property type="entry name" value="SIDEROPHORE TRIACETYLFUSARININE C ESTERASE"/>
    <property type="match status" value="1"/>
</dbReference>
<reference evidence="4 5" key="1">
    <citation type="submission" date="2019-03" db="EMBL/GenBank/DDBJ databases">
        <title>Genomic Encyclopedia of Type Strains, Phase III (KMG-III): the genomes of soil and plant-associated and newly described type strains.</title>
        <authorList>
            <person name="Whitman W."/>
        </authorList>
    </citation>
    <scope>NUCLEOTIDE SEQUENCE [LARGE SCALE GENOMIC DNA]</scope>
    <source>
        <strain evidence="4 5">CECT 8283</strain>
    </source>
</reference>
<dbReference type="RefSeq" id="WP_133535489.1">
    <property type="nucleotide sequence ID" value="NZ_SNYH01000003.1"/>
</dbReference>
<dbReference type="InterPro" id="IPR011990">
    <property type="entry name" value="TPR-like_helical_dom_sf"/>
</dbReference>
<dbReference type="InterPro" id="IPR029058">
    <property type="entry name" value="AB_hydrolase_fold"/>
</dbReference>
<evidence type="ECO:0000256" key="1">
    <source>
        <dbReference type="ARBA" id="ARBA00005622"/>
    </source>
</evidence>
<proteinExistence type="inferred from homology"/>
<evidence type="ECO:0000256" key="2">
    <source>
        <dbReference type="ARBA" id="ARBA00022801"/>
    </source>
</evidence>
<keyword evidence="2" id="KW-0378">Hydrolase</keyword>
<dbReference type="SUPFAM" id="SSF53474">
    <property type="entry name" value="alpha/beta-Hydrolases"/>
    <property type="match status" value="1"/>
</dbReference>
<protein>
    <submittedName>
        <fullName evidence="4">Uncharacterized protein</fullName>
    </submittedName>
</protein>
<dbReference type="AlphaFoldDB" id="A0A4R6TGS1"/>
<organism evidence="4 5">
    <name type="scientific">Tenacibaculum caenipelagi</name>
    <dbReference type="NCBI Taxonomy" id="1325435"/>
    <lineage>
        <taxon>Bacteria</taxon>
        <taxon>Pseudomonadati</taxon>
        <taxon>Bacteroidota</taxon>
        <taxon>Flavobacteriia</taxon>
        <taxon>Flavobacteriales</taxon>
        <taxon>Flavobacteriaceae</taxon>
        <taxon>Tenacibaculum</taxon>
    </lineage>
</organism>
<dbReference type="InterPro" id="IPR000801">
    <property type="entry name" value="Esterase-like"/>
</dbReference>
<keyword evidence="3" id="KW-0802">TPR repeat</keyword>
<dbReference type="PANTHER" id="PTHR40841:SF2">
    <property type="entry name" value="SIDEROPHORE-DEGRADING ESTERASE (EUROFUNG)"/>
    <property type="match status" value="1"/>
</dbReference>
<evidence type="ECO:0000313" key="5">
    <source>
        <dbReference type="Proteomes" id="UP000295390"/>
    </source>
</evidence>
<dbReference type="GO" id="GO:0016788">
    <property type="term" value="F:hydrolase activity, acting on ester bonds"/>
    <property type="evidence" value="ECO:0007669"/>
    <property type="project" value="TreeGrafter"/>
</dbReference>
<dbReference type="Pfam" id="PF13181">
    <property type="entry name" value="TPR_8"/>
    <property type="match status" value="2"/>
</dbReference>
<evidence type="ECO:0000313" key="4">
    <source>
        <dbReference type="EMBL" id="TDQ27492.1"/>
    </source>
</evidence>
<dbReference type="PROSITE" id="PS50005">
    <property type="entry name" value="TPR"/>
    <property type="match status" value="2"/>
</dbReference>
<feature type="repeat" description="TPR" evidence="3">
    <location>
        <begin position="369"/>
        <end position="402"/>
    </location>
</feature>
<dbReference type="InterPro" id="IPR052558">
    <property type="entry name" value="Siderophore_Hydrolase_D"/>
</dbReference>
<sequence>MNKIQISIVIGLIFFFQQSIVSQTKNDNQFLQKVGTIDSIYSKTLKEYRKFYVQLPGDYNSKKKYPVAYILDGEVFLPTVNDVQRYYSGGFTPEMILIGISNANNRTRDLTTSKIDKKYGMPFTEENGEAHNFNKFIGSELIPFVESKYPVTQFRTLIGHSYGGLFVMYTLLKTPYLFTNYLAIDPSLDWDNQKLLSDAQQIFSKSTYKGKSLFMSLNGQLHPQNPDINIDNVMQDTSESTSFPRANIAFSNMVKDHSKNGLAYKWIFYPNDIHGTIPFPSIMDGLIFNFKWYQMENTDKFNSPDTSKEELFKFVNYRAKKLETYFGYVVPPYPEDLFDALGHMSMDMGNLKKAKMFFEFAIKFYPNNAKPYNSMVDFYEKSNDYTNALKFAAKAFEINPDDYYAQRINNIKEKIKKG</sequence>
<dbReference type="SUPFAM" id="SSF48452">
    <property type="entry name" value="TPR-like"/>
    <property type="match status" value="1"/>
</dbReference>
<keyword evidence="5" id="KW-1185">Reference proteome</keyword>
<gene>
    <name evidence="4" type="ORF">DFQ07_1343</name>
</gene>
<evidence type="ECO:0000256" key="3">
    <source>
        <dbReference type="PROSITE-ProRule" id="PRU00339"/>
    </source>
</evidence>
<dbReference type="OrthoDB" id="9784036at2"/>
<dbReference type="SMART" id="SM00028">
    <property type="entry name" value="TPR"/>
    <property type="match status" value="2"/>
</dbReference>
<dbReference type="Gene3D" id="3.40.50.1820">
    <property type="entry name" value="alpha/beta hydrolase"/>
    <property type="match status" value="1"/>
</dbReference>
<dbReference type="Pfam" id="PF00756">
    <property type="entry name" value="Esterase"/>
    <property type="match status" value="1"/>
</dbReference>
<accession>A0A4R6TGS1</accession>
<dbReference type="InterPro" id="IPR019734">
    <property type="entry name" value="TPR_rpt"/>
</dbReference>
<name>A0A4R6TGS1_9FLAO</name>